<feature type="transmembrane region" description="Helical" evidence="1">
    <location>
        <begin position="166"/>
        <end position="188"/>
    </location>
</feature>
<comment type="caution">
    <text evidence="2">The sequence shown here is derived from an EMBL/GenBank/DDBJ whole genome shotgun (WGS) entry which is preliminary data.</text>
</comment>
<feature type="transmembrane region" description="Helical" evidence="1">
    <location>
        <begin position="195"/>
        <end position="211"/>
    </location>
</feature>
<keyword evidence="3" id="KW-1185">Reference proteome</keyword>
<protein>
    <submittedName>
        <fullName evidence="2">PrsW family glutamic-type intramembrane protease</fullName>
        <ecNumber evidence="2">3.4.-.-</ecNumber>
    </submittedName>
</protein>
<organism evidence="2 3">
    <name type="scientific">Halohasta litorea</name>
    <dbReference type="NCBI Taxonomy" id="869891"/>
    <lineage>
        <taxon>Archaea</taxon>
        <taxon>Methanobacteriati</taxon>
        <taxon>Methanobacteriota</taxon>
        <taxon>Stenosarchaea group</taxon>
        <taxon>Halobacteria</taxon>
        <taxon>Halobacteriales</taxon>
        <taxon>Haloferacaceae</taxon>
        <taxon>Halohasta</taxon>
    </lineage>
</organism>
<dbReference type="InterPro" id="IPR026898">
    <property type="entry name" value="PrsW"/>
</dbReference>
<feature type="transmembrane region" description="Helical" evidence="1">
    <location>
        <begin position="135"/>
        <end position="154"/>
    </location>
</feature>
<dbReference type="PANTHER" id="PTHR36844">
    <property type="entry name" value="PROTEASE PRSW"/>
    <property type="match status" value="1"/>
</dbReference>
<keyword evidence="2" id="KW-0645">Protease</keyword>
<gene>
    <name evidence="2" type="ORF">ACFSBW_11785</name>
</gene>
<keyword evidence="1" id="KW-0472">Membrane</keyword>
<feature type="transmembrane region" description="Helical" evidence="1">
    <location>
        <begin position="32"/>
        <end position="59"/>
    </location>
</feature>
<dbReference type="EMBL" id="JBHUDM010000003">
    <property type="protein sequence ID" value="MFD1642554.1"/>
    <property type="molecule type" value="Genomic_DNA"/>
</dbReference>
<keyword evidence="1" id="KW-0812">Transmembrane</keyword>
<keyword evidence="1" id="KW-1133">Transmembrane helix</keyword>
<feature type="transmembrane region" description="Helical" evidence="1">
    <location>
        <begin position="94"/>
        <end position="114"/>
    </location>
</feature>
<dbReference type="EC" id="3.4.-.-" evidence="2"/>
<keyword evidence="2" id="KW-0378">Hydrolase</keyword>
<dbReference type="Pfam" id="PF13367">
    <property type="entry name" value="PrsW-protease"/>
    <property type="match status" value="1"/>
</dbReference>
<accession>A0ABD6DBL8</accession>
<sequence length="215" mass="23406">MMLALSVAITVPLLLLVLLVDNAQTRFLLVCFIWGSIAGFLASEINSELLAVAGLSLQALQIQFAPLVEELLKAVPLAVVAIIAPRYLQRRDIILAAVFAGFGFSLVENFSYLIQQQQLSSLALTQYVITRSVSTTVMHGTATGVIGAALYYVSGPLLDEFGFKPLFVLYSYCLAVLLHALFNLVVLFAVLGRTVAILSGLVSYVVLWLLFRTLH</sequence>
<dbReference type="GO" id="GO:0008233">
    <property type="term" value="F:peptidase activity"/>
    <property type="evidence" value="ECO:0007669"/>
    <property type="project" value="UniProtKB-KW"/>
</dbReference>
<name>A0ABD6DBL8_9EURY</name>
<dbReference type="RefSeq" id="WP_256395952.1">
    <property type="nucleotide sequence ID" value="NZ_JANHDJ010000003.1"/>
</dbReference>
<dbReference type="PANTHER" id="PTHR36844:SF1">
    <property type="entry name" value="PROTEASE PRSW"/>
    <property type="match status" value="1"/>
</dbReference>
<dbReference type="AlphaFoldDB" id="A0ABD6DBL8"/>
<dbReference type="GO" id="GO:0006508">
    <property type="term" value="P:proteolysis"/>
    <property type="evidence" value="ECO:0007669"/>
    <property type="project" value="UniProtKB-KW"/>
</dbReference>
<evidence type="ECO:0000256" key="1">
    <source>
        <dbReference type="SAM" id="Phobius"/>
    </source>
</evidence>
<evidence type="ECO:0000313" key="2">
    <source>
        <dbReference type="EMBL" id="MFD1642554.1"/>
    </source>
</evidence>
<dbReference type="Proteomes" id="UP001597052">
    <property type="component" value="Unassembled WGS sequence"/>
</dbReference>
<proteinExistence type="predicted"/>
<reference evidence="2 3" key="1">
    <citation type="journal article" date="2019" name="Int. J. Syst. Evol. Microbiol.">
        <title>The Global Catalogue of Microorganisms (GCM) 10K type strain sequencing project: providing services to taxonomists for standard genome sequencing and annotation.</title>
        <authorList>
            <consortium name="The Broad Institute Genomics Platform"/>
            <consortium name="The Broad Institute Genome Sequencing Center for Infectious Disease"/>
            <person name="Wu L."/>
            <person name="Ma J."/>
        </authorList>
    </citation>
    <scope>NUCLEOTIDE SEQUENCE [LARGE SCALE GENOMIC DNA]</scope>
    <source>
        <strain evidence="2 3">CGMCC 1.10593</strain>
    </source>
</reference>
<evidence type="ECO:0000313" key="3">
    <source>
        <dbReference type="Proteomes" id="UP001597052"/>
    </source>
</evidence>